<feature type="compositionally biased region" description="Basic residues" evidence="1">
    <location>
        <begin position="100"/>
        <end position="109"/>
    </location>
</feature>
<feature type="compositionally biased region" description="Basic and acidic residues" evidence="1">
    <location>
        <begin position="73"/>
        <end position="84"/>
    </location>
</feature>
<dbReference type="EMBL" id="CAUYUJ010001269">
    <property type="protein sequence ID" value="CAK0795139.1"/>
    <property type="molecule type" value="Genomic_DNA"/>
</dbReference>
<comment type="caution">
    <text evidence="2">The sequence shown here is derived from an EMBL/GenBank/DDBJ whole genome shotgun (WGS) entry which is preliminary data.</text>
</comment>
<evidence type="ECO:0000313" key="2">
    <source>
        <dbReference type="EMBL" id="CAK0795139.1"/>
    </source>
</evidence>
<feature type="compositionally biased region" description="Low complexity" evidence="1">
    <location>
        <begin position="88"/>
        <end position="99"/>
    </location>
</feature>
<protein>
    <submittedName>
        <fullName evidence="2">Uncharacterized protein</fullName>
    </submittedName>
</protein>
<accession>A0ABN9PPW5</accession>
<organism evidence="2 3">
    <name type="scientific">Prorocentrum cordatum</name>
    <dbReference type="NCBI Taxonomy" id="2364126"/>
    <lineage>
        <taxon>Eukaryota</taxon>
        <taxon>Sar</taxon>
        <taxon>Alveolata</taxon>
        <taxon>Dinophyceae</taxon>
        <taxon>Prorocentrales</taxon>
        <taxon>Prorocentraceae</taxon>
        <taxon>Prorocentrum</taxon>
    </lineage>
</organism>
<proteinExistence type="predicted"/>
<dbReference type="Proteomes" id="UP001189429">
    <property type="component" value="Unassembled WGS sequence"/>
</dbReference>
<name>A0ABN9PPW5_9DINO</name>
<feature type="region of interest" description="Disordered" evidence="1">
    <location>
        <begin position="1"/>
        <end position="130"/>
    </location>
</feature>
<sequence>MNSAVDALLEGGGREGGRGGGGGGGGGGRGEEDEAEEEEEQEEEEEEEEECPQHEHPGDAVIGRPDGGPGARGDGRAPRGDGDGRTLAAGAAAQEPRQQQRPRPRRHGGRACPPTGWIWNEDMKDAHRKN</sequence>
<evidence type="ECO:0000313" key="3">
    <source>
        <dbReference type="Proteomes" id="UP001189429"/>
    </source>
</evidence>
<reference evidence="2" key="1">
    <citation type="submission" date="2023-10" db="EMBL/GenBank/DDBJ databases">
        <authorList>
            <person name="Chen Y."/>
            <person name="Shah S."/>
            <person name="Dougan E. K."/>
            <person name="Thang M."/>
            <person name="Chan C."/>
        </authorList>
    </citation>
    <scope>NUCLEOTIDE SEQUENCE [LARGE SCALE GENOMIC DNA]</scope>
</reference>
<evidence type="ECO:0000256" key="1">
    <source>
        <dbReference type="SAM" id="MobiDB-lite"/>
    </source>
</evidence>
<feature type="compositionally biased region" description="Gly residues" evidence="1">
    <location>
        <begin position="18"/>
        <end position="28"/>
    </location>
</feature>
<feature type="compositionally biased region" description="Basic and acidic residues" evidence="1">
    <location>
        <begin position="121"/>
        <end position="130"/>
    </location>
</feature>
<gene>
    <name evidence="2" type="ORF">PCOR1329_LOCUS4883</name>
</gene>
<feature type="compositionally biased region" description="Acidic residues" evidence="1">
    <location>
        <begin position="31"/>
        <end position="50"/>
    </location>
</feature>
<keyword evidence="3" id="KW-1185">Reference proteome</keyword>